<evidence type="ECO:0000256" key="6">
    <source>
        <dbReference type="RuleBase" id="RU000682"/>
    </source>
</evidence>
<gene>
    <name evidence="11" type="primary">LOC106465723</name>
</gene>
<dbReference type="PANTHER" id="PTHR24329:SF543">
    <property type="entry name" value="FI01017P-RELATED"/>
    <property type="match status" value="1"/>
</dbReference>
<feature type="region of interest" description="Disordered" evidence="7">
    <location>
        <begin position="11"/>
        <end position="55"/>
    </location>
</feature>
<dbReference type="Pfam" id="PF00046">
    <property type="entry name" value="Homeodomain"/>
    <property type="match status" value="1"/>
</dbReference>
<dbReference type="Pfam" id="PF03826">
    <property type="entry name" value="OAR"/>
    <property type="match status" value="1"/>
</dbReference>
<feature type="region of interest" description="Disordered" evidence="7">
    <location>
        <begin position="78"/>
        <end position="173"/>
    </location>
</feature>
<dbReference type="RefSeq" id="XP_022249350.1">
    <property type="nucleotide sequence ID" value="XM_022393642.1"/>
</dbReference>
<evidence type="ECO:0000259" key="8">
    <source>
        <dbReference type="PROSITE" id="PS50071"/>
    </source>
</evidence>
<dbReference type="Proteomes" id="UP000694941">
    <property type="component" value="Unplaced"/>
</dbReference>
<feature type="compositionally biased region" description="Polar residues" evidence="7">
    <location>
        <begin position="128"/>
        <end position="148"/>
    </location>
</feature>
<dbReference type="SMART" id="SM00389">
    <property type="entry name" value="HOX"/>
    <property type="match status" value="1"/>
</dbReference>
<evidence type="ECO:0000256" key="3">
    <source>
        <dbReference type="ARBA" id="ARBA00023155"/>
    </source>
</evidence>
<evidence type="ECO:0000256" key="7">
    <source>
        <dbReference type="SAM" id="MobiDB-lite"/>
    </source>
</evidence>
<dbReference type="PROSITE" id="PS50803">
    <property type="entry name" value="OAR"/>
    <property type="match status" value="1"/>
</dbReference>
<dbReference type="GeneID" id="106465723"/>
<dbReference type="InterPro" id="IPR009057">
    <property type="entry name" value="Homeodomain-like_sf"/>
</dbReference>
<dbReference type="InterPro" id="IPR050649">
    <property type="entry name" value="Paired_Homeobox_TFs"/>
</dbReference>
<keyword evidence="4 5" id="KW-0539">Nucleus</keyword>
<proteinExistence type="predicted"/>
<feature type="domain" description="Homeobox" evidence="8">
    <location>
        <begin position="181"/>
        <end position="241"/>
    </location>
</feature>
<evidence type="ECO:0000256" key="2">
    <source>
        <dbReference type="ARBA" id="ARBA00023125"/>
    </source>
</evidence>
<dbReference type="CDD" id="cd00086">
    <property type="entry name" value="homeodomain"/>
    <property type="match status" value="1"/>
</dbReference>
<dbReference type="InterPro" id="IPR017970">
    <property type="entry name" value="Homeobox_CS"/>
</dbReference>
<dbReference type="PANTHER" id="PTHR24329">
    <property type="entry name" value="HOMEOBOX PROTEIN ARISTALESS"/>
    <property type="match status" value="1"/>
</dbReference>
<dbReference type="Gene3D" id="1.10.10.60">
    <property type="entry name" value="Homeodomain-like"/>
    <property type="match status" value="1"/>
</dbReference>
<evidence type="ECO:0000313" key="10">
    <source>
        <dbReference type="Proteomes" id="UP000694941"/>
    </source>
</evidence>
<keyword evidence="2 5" id="KW-0238">DNA-binding</keyword>
<evidence type="ECO:0000256" key="1">
    <source>
        <dbReference type="ARBA" id="ARBA00004123"/>
    </source>
</evidence>
<dbReference type="PROSITE" id="PS50071">
    <property type="entry name" value="HOMEOBOX_2"/>
    <property type="match status" value="1"/>
</dbReference>
<feature type="compositionally biased region" description="Basic and acidic residues" evidence="7">
    <location>
        <begin position="42"/>
        <end position="55"/>
    </location>
</feature>
<feature type="compositionally biased region" description="Polar residues" evidence="7">
    <location>
        <begin position="21"/>
        <end position="41"/>
    </location>
</feature>
<evidence type="ECO:0000256" key="5">
    <source>
        <dbReference type="PROSITE-ProRule" id="PRU00108"/>
    </source>
</evidence>
<dbReference type="InterPro" id="IPR003654">
    <property type="entry name" value="OAR_dom"/>
</dbReference>
<dbReference type="PROSITE" id="PS00027">
    <property type="entry name" value="HOMEOBOX_1"/>
    <property type="match status" value="1"/>
</dbReference>
<feature type="domain" description="OAR" evidence="9">
    <location>
        <begin position="404"/>
        <end position="417"/>
    </location>
</feature>
<sequence length="432" mass="47069">MKDICSELARHRHHTIAPQPVSATSRSSPCFNSLPSEPSDLTTKRNTSEKKFSEGLRSHVLSTSTDLRIRVSPTMGISEKPESRCISEGAGTVEGSPGEAPLSVMRLVGQSSPLPATKGSPTLKEEPSSTALNLAPSTDDLNSSCYQQDSDEPEDKGGQGGDYGDTNRGPDTIAIEEFPKRKQRRYRTTFTSFQLEELEKAFSRTHYPDVFTREELAIRVDLTEARVQVWFQNRRAKWRKQEKAAGNVTQAQGYNPYTLPPPSTTATTVLGPPNPFTSLNFPRKPYDPALFSAASRLPPSYLPSAATGLLPPAGAYLGPSAYALRDLASYPSSLLPATMSAPFSSPYPTTSFQTLLANLSAQSRPKLPGEATSEHYAGLLNHLPSVSSATGILPGPLEFDRRSSSIAALRMKAREHEIRMEIIRKANGEFIS</sequence>
<protein>
    <submittedName>
        <fullName evidence="11">Homeobox protein aristaless-like isoform X2</fullName>
    </submittedName>
</protein>
<evidence type="ECO:0000259" key="9">
    <source>
        <dbReference type="PROSITE" id="PS50803"/>
    </source>
</evidence>
<keyword evidence="3 5" id="KW-0371">Homeobox</keyword>
<accession>A0ABM1T0E4</accession>
<comment type="subcellular location">
    <subcellularLocation>
        <location evidence="1 5 6">Nucleus</location>
    </subcellularLocation>
</comment>
<evidence type="ECO:0000313" key="11">
    <source>
        <dbReference type="RefSeq" id="XP_022249350.1"/>
    </source>
</evidence>
<keyword evidence="10" id="KW-1185">Reference proteome</keyword>
<dbReference type="SUPFAM" id="SSF46689">
    <property type="entry name" value="Homeodomain-like"/>
    <property type="match status" value="1"/>
</dbReference>
<organism evidence="10 11">
    <name type="scientific">Limulus polyphemus</name>
    <name type="common">Atlantic horseshoe crab</name>
    <dbReference type="NCBI Taxonomy" id="6850"/>
    <lineage>
        <taxon>Eukaryota</taxon>
        <taxon>Metazoa</taxon>
        <taxon>Ecdysozoa</taxon>
        <taxon>Arthropoda</taxon>
        <taxon>Chelicerata</taxon>
        <taxon>Merostomata</taxon>
        <taxon>Xiphosura</taxon>
        <taxon>Limulidae</taxon>
        <taxon>Limulus</taxon>
    </lineage>
</organism>
<name>A0ABM1T0E4_LIMPO</name>
<dbReference type="InterPro" id="IPR001356">
    <property type="entry name" value="HD"/>
</dbReference>
<reference evidence="11" key="1">
    <citation type="submission" date="2025-08" db="UniProtKB">
        <authorList>
            <consortium name="RefSeq"/>
        </authorList>
    </citation>
    <scope>IDENTIFICATION</scope>
    <source>
        <tissue evidence="11">Muscle</tissue>
    </source>
</reference>
<feature type="DNA-binding region" description="Homeobox" evidence="5">
    <location>
        <begin position="183"/>
        <end position="242"/>
    </location>
</feature>
<evidence type="ECO:0000256" key="4">
    <source>
        <dbReference type="ARBA" id="ARBA00023242"/>
    </source>
</evidence>